<accession>A0A1I8AJI0</accession>
<dbReference type="Proteomes" id="UP000095287">
    <property type="component" value="Unplaced"/>
</dbReference>
<organism evidence="1 2">
    <name type="scientific">Steinernema glaseri</name>
    <dbReference type="NCBI Taxonomy" id="37863"/>
    <lineage>
        <taxon>Eukaryota</taxon>
        <taxon>Metazoa</taxon>
        <taxon>Ecdysozoa</taxon>
        <taxon>Nematoda</taxon>
        <taxon>Chromadorea</taxon>
        <taxon>Rhabditida</taxon>
        <taxon>Tylenchina</taxon>
        <taxon>Panagrolaimomorpha</taxon>
        <taxon>Strongyloidoidea</taxon>
        <taxon>Steinernematidae</taxon>
        <taxon>Steinernema</taxon>
    </lineage>
</organism>
<dbReference type="WBParaSite" id="L893_g6442.t1">
    <property type="protein sequence ID" value="L893_g6442.t1"/>
    <property type="gene ID" value="L893_g6442"/>
</dbReference>
<dbReference type="AlphaFoldDB" id="A0A1I8AJI0"/>
<name>A0A1I8AJI0_9BILA</name>
<sequence length="221" mass="25558">MFFVDRLDTMLTVQVRISKKDRSQFGDTDLRINFADANVDIETSLDTKLQLLEALSLISPAYTFYAYHNLTCHIRLIIDIAYLKCLQNSSEGCAKTSPIDVADFNWAPVSIPSFFTLHRGVDDPEVDYFSFFVNGQKHGTRKFDLSPTEVQEMELFTPKNISSFLWRWERSRFIECARTPMERSAWTMRVIPLDFIEQMVTMRDLMVDLSITPILFAGTLL</sequence>
<protein>
    <submittedName>
        <fullName evidence="2">Fmp27_GFWDK domain-containing protein</fullName>
    </submittedName>
</protein>
<evidence type="ECO:0000313" key="1">
    <source>
        <dbReference type="Proteomes" id="UP000095287"/>
    </source>
</evidence>
<evidence type="ECO:0000313" key="2">
    <source>
        <dbReference type="WBParaSite" id="L893_g6442.t1"/>
    </source>
</evidence>
<keyword evidence="1" id="KW-1185">Reference proteome</keyword>
<proteinExistence type="predicted"/>
<reference evidence="2" key="1">
    <citation type="submission" date="2016-11" db="UniProtKB">
        <authorList>
            <consortium name="WormBaseParasite"/>
        </authorList>
    </citation>
    <scope>IDENTIFICATION</scope>
</reference>